<dbReference type="PANTHER" id="PTHR33067:SF35">
    <property type="entry name" value="ASPARTIC PEPTIDASE DDI1-TYPE DOMAIN-CONTAINING PROTEIN"/>
    <property type="match status" value="1"/>
</dbReference>
<reference evidence="2" key="2">
    <citation type="submission" date="2022-01" db="EMBL/GenBank/DDBJ databases">
        <authorList>
            <person name="Yamashiro T."/>
            <person name="Shiraishi A."/>
            <person name="Satake H."/>
            <person name="Nakayama K."/>
        </authorList>
    </citation>
    <scope>NUCLEOTIDE SEQUENCE</scope>
</reference>
<evidence type="ECO:0000313" key="3">
    <source>
        <dbReference type="Proteomes" id="UP001151760"/>
    </source>
</evidence>
<dbReference type="CDD" id="cd00303">
    <property type="entry name" value="retropepsin_like"/>
    <property type="match status" value="1"/>
</dbReference>
<dbReference type="SUPFAM" id="SSF50630">
    <property type="entry name" value="Acid proteases"/>
    <property type="match status" value="1"/>
</dbReference>
<dbReference type="Proteomes" id="UP001151760">
    <property type="component" value="Unassembled WGS sequence"/>
</dbReference>
<name>A0ABQ5J076_9ASTR</name>
<dbReference type="Gene3D" id="2.40.70.10">
    <property type="entry name" value="Acid Proteases"/>
    <property type="match status" value="1"/>
</dbReference>
<keyword evidence="1" id="KW-0175">Coiled coil</keyword>
<gene>
    <name evidence="2" type="ORF">Tco_1121393</name>
</gene>
<dbReference type="PANTHER" id="PTHR33067">
    <property type="entry name" value="RNA-DIRECTED DNA POLYMERASE-RELATED"/>
    <property type="match status" value="1"/>
</dbReference>
<evidence type="ECO:0000313" key="2">
    <source>
        <dbReference type="EMBL" id="GJU04963.1"/>
    </source>
</evidence>
<dbReference type="Pfam" id="PF08284">
    <property type="entry name" value="RVP_2"/>
    <property type="match status" value="1"/>
</dbReference>
<proteinExistence type="predicted"/>
<comment type="caution">
    <text evidence="2">The sequence shown here is derived from an EMBL/GenBank/DDBJ whole genome shotgun (WGS) entry which is preliminary data.</text>
</comment>
<accession>A0ABQ5J076</accession>
<sequence length="933" mass="106102">MILESVENGPLIWPTVEENGVIKRKKYAELSAAEKIQAKCDMKDTNIILQGLPADIYSLVNHHRVAKDLWERVQLLMQGTSLTKQERECKLYDAFNKFTHIKGETLHNLPLEWSKFVTDVKLLKELHIMNFDQLHAYLEQHELHANEVHLLRERNQDPLPFVANQQMTPPHFNTYHSSYNNSQLQQQFSPSQFGSIHPNQHYSSTYPSQPQFNHSSVLSSYPYQSQMNHQTSSVPQIAYSSPQVTTQPMTESPLMDSSFTILVFSLGDDLIFSGSISINRGLIQAISTSLPPHPIGKATKASSLQRIPPEGQILRELRKISFSGGPTDSAVEHISNVLEIASMFNAQESTLVQQNFIRRFCPPAMIFKQLSEIQNFKQEDGESLFDTWERYNDLLFKCPFHDLNDYQKVNTFYNGLNNQTRQTVNTNGLIPGLTTLDHKWHCEENYTTTPDTLRIITEKLKLLNHEIEELTVDFRKLNTDDVRKSYYAKISLGVGNDQVVFNINKKESPAFISPICVISEVDKTQELNDLVMNDEKVRDFENYLSPEYGSQDIISLSPSELAKDKEEFSMTLGDPDKRMSIGLEEFVDIDDIWDDLDLGILSNEKATTEFVGNYRFDETKETSNETKGSKSVRCAQFFMEQTQQDLKTQGIGDCFVIIEDAADGETKKLFLEENKEATATHDKPKQQLQKVVSHEIKESPTHYSVTHQNKLPPKEIDPVSFIIPCIISNHSMSNALADLGASISIMPYSFFKRLGLGSLKPIKMTIEMADRSMQSPKGIKENVLVKISNLVFPVDFIVLDIMEDENVPIILGRPMLAIAHAKIDVYGKKIYLGVGNDQVIFNINKKESPTSISPICVINEVDKTQELNDLVMNDKKVRDFENYLSPEYESEDIISLSPSELTEDKEEFSMTLGDPDKRMSIGLEEFVDINDMG</sequence>
<organism evidence="2 3">
    <name type="scientific">Tanacetum coccineum</name>
    <dbReference type="NCBI Taxonomy" id="301880"/>
    <lineage>
        <taxon>Eukaryota</taxon>
        <taxon>Viridiplantae</taxon>
        <taxon>Streptophyta</taxon>
        <taxon>Embryophyta</taxon>
        <taxon>Tracheophyta</taxon>
        <taxon>Spermatophyta</taxon>
        <taxon>Magnoliopsida</taxon>
        <taxon>eudicotyledons</taxon>
        <taxon>Gunneridae</taxon>
        <taxon>Pentapetalae</taxon>
        <taxon>asterids</taxon>
        <taxon>campanulids</taxon>
        <taxon>Asterales</taxon>
        <taxon>Asteraceae</taxon>
        <taxon>Asteroideae</taxon>
        <taxon>Anthemideae</taxon>
        <taxon>Anthemidinae</taxon>
        <taxon>Tanacetum</taxon>
    </lineage>
</organism>
<reference evidence="2" key="1">
    <citation type="journal article" date="2022" name="Int. J. Mol. Sci.">
        <title>Draft Genome of Tanacetum Coccineum: Genomic Comparison of Closely Related Tanacetum-Family Plants.</title>
        <authorList>
            <person name="Yamashiro T."/>
            <person name="Shiraishi A."/>
            <person name="Nakayama K."/>
            <person name="Satake H."/>
        </authorList>
    </citation>
    <scope>NUCLEOTIDE SEQUENCE</scope>
</reference>
<dbReference type="InterPro" id="IPR021109">
    <property type="entry name" value="Peptidase_aspartic_dom_sf"/>
</dbReference>
<dbReference type="EMBL" id="BQNB010021301">
    <property type="protein sequence ID" value="GJU04963.1"/>
    <property type="molecule type" value="Genomic_DNA"/>
</dbReference>
<evidence type="ECO:0000256" key="1">
    <source>
        <dbReference type="SAM" id="Coils"/>
    </source>
</evidence>
<keyword evidence="3" id="KW-1185">Reference proteome</keyword>
<feature type="coiled-coil region" evidence="1">
    <location>
        <begin position="453"/>
        <end position="480"/>
    </location>
</feature>
<protein>
    <submittedName>
        <fullName evidence="2">Integrase, catalytic region, zinc finger, CCHC-type containing protein</fullName>
    </submittedName>
</protein>